<evidence type="ECO:0000313" key="1">
    <source>
        <dbReference type="EMBL" id="AWM33855.1"/>
    </source>
</evidence>
<reference evidence="2" key="1">
    <citation type="submission" date="2018-04" db="EMBL/GenBank/DDBJ databases">
        <title>Complete genome of Antarctic heterotrophic bacterium Hymenobacter nivis.</title>
        <authorList>
            <person name="Terashima M."/>
        </authorList>
    </citation>
    <scope>NUCLEOTIDE SEQUENCE [LARGE SCALE GENOMIC DNA]</scope>
    <source>
        <strain evidence="2">NBRC 111535</strain>
    </source>
</reference>
<protein>
    <submittedName>
        <fullName evidence="1">G-D-S-L family lipolytic protein</fullName>
    </submittedName>
</protein>
<dbReference type="Pfam" id="PF00657">
    <property type="entry name" value="Lipase_GDSL"/>
    <property type="match status" value="1"/>
</dbReference>
<sequence length="447" mass="45686">MNRIFKYSAPALGLLGLAVGGCQPNIDAPAAAAGTADFTSYVAVGNSLTSGYSDGGLYNEAQATSYPAILAQQFGKTGKGPASFAQPSFAPAQQDGSGHVKLQIVNGALAPVVPSAANGYLGEKLAATGSALASGQPQLAAYTGAQPDNLGVPGISVLSSVSAFTGGLAPYGLLNPFYERLLTAAEKPSKDYVTYIGQKTPTFFTCWMGNNDVLTYASNGGVASAADPFSNLTDTTRFGIGYRAILGTMSKKGTVAGIAANIPNVTGIPYFTTVTVAAVAAAFKAANAASPGVFIQTSSTTTPVRLATSADLLTLTAQAVVATGAGSTPSNPLPNKYVLDADEAAAVVARTIQLNAIIAKTARQNKVALADMNTFFTTVAQQGVAFNAVANSSAFVSGNLFGLDGVHPTPRGYALLANEFIRNINNYYGASIPTVNINEYRGVVFPQ</sequence>
<dbReference type="InterPro" id="IPR001087">
    <property type="entry name" value="GDSL"/>
</dbReference>
<dbReference type="Proteomes" id="UP000245999">
    <property type="component" value="Chromosome"/>
</dbReference>
<dbReference type="RefSeq" id="WP_109656907.1">
    <property type="nucleotide sequence ID" value="NZ_CP029145.1"/>
</dbReference>
<dbReference type="EMBL" id="CP029145">
    <property type="protein sequence ID" value="AWM33855.1"/>
    <property type="molecule type" value="Genomic_DNA"/>
</dbReference>
<dbReference type="AlphaFoldDB" id="A0A2Z3GS32"/>
<accession>A0A2Z3GS32</accession>
<gene>
    <name evidence="1" type="ORF">DDQ68_14280</name>
</gene>
<proteinExistence type="predicted"/>
<name>A0A2Z3GS32_9BACT</name>
<dbReference type="InterPro" id="IPR036514">
    <property type="entry name" value="SGNH_hydro_sf"/>
</dbReference>
<dbReference type="GO" id="GO:0016788">
    <property type="term" value="F:hydrolase activity, acting on ester bonds"/>
    <property type="evidence" value="ECO:0007669"/>
    <property type="project" value="InterPro"/>
</dbReference>
<dbReference type="OrthoDB" id="9764164at2"/>
<dbReference type="SUPFAM" id="SSF52266">
    <property type="entry name" value="SGNH hydrolase"/>
    <property type="match status" value="1"/>
</dbReference>
<dbReference type="Gene3D" id="3.40.50.1110">
    <property type="entry name" value="SGNH hydrolase"/>
    <property type="match status" value="1"/>
</dbReference>
<evidence type="ECO:0000313" key="2">
    <source>
        <dbReference type="Proteomes" id="UP000245999"/>
    </source>
</evidence>
<dbReference type="PROSITE" id="PS51257">
    <property type="entry name" value="PROKAR_LIPOPROTEIN"/>
    <property type="match status" value="1"/>
</dbReference>
<keyword evidence="2" id="KW-1185">Reference proteome</keyword>
<dbReference type="KEGG" id="hnv:DDQ68_14280"/>
<organism evidence="1 2">
    <name type="scientific">Hymenobacter nivis</name>
    <dbReference type="NCBI Taxonomy" id="1850093"/>
    <lineage>
        <taxon>Bacteria</taxon>
        <taxon>Pseudomonadati</taxon>
        <taxon>Bacteroidota</taxon>
        <taxon>Cytophagia</taxon>
        <taxon>Cytophagales</taxon>
        <taxon>Hymenobacteraceae</taxon>
        <taxon>Hymenobacter</taxon>
    </lineage>
</organism>